<protein>
    <submittedName>
        <fullName evidence="3">VanZ family protein</fullName>
    </submittedName>
</protein>
<dbReference type="EMBL" id="JAJEQW010000009">
    <property type="protein sequence ID" value="MCC2242432.1"/>
    <property type="molecule type" value="Genomic_DNA"/>
</dbReference>
<keyword evidence="1" id="KW-1133">Transmembrane helix</keyword>
<feature type="transmembrane region" description="Helical" evidence="1">
    <location>
        <begin position="70"/>
        <end position="89"/>
    </location>
</feature>
<dbReference type="Proteomes" id="UP001198893">
    <property type="component" value="Unassembled WGS sequence"/>
</dbReference>
<gene>
    <name evidence="3" type="ORF">LKD47_09010</name>
</gene>
<reference evidence="3" key="1">
    <citation type="submission" date="2021-10" db="EMBL/GenBank/DDBJ databases">
        <title>Anaerobic single-cell dispensing facilitates the cultivation of human gut bacteria.</title>
        <authorList>
            <person name="Afrizal A."/>
        </authorList>
    </citation>
    <scope>NUCLEOTIDE SEQUENCE</scope>
    <source>
        <strain evidence="3">CLA-AA-H204</strain>
    </source>
</reference>
<dbReference type="RefSeq" id="WP_227710229.1">
    <property type="nucleotide sequence ID" value="NZ_JAJEQW010000009.1"/>
</dbReference>
<evidence type="ECO:0000313" key="3">
    <source>
        <dbReference type="EMBL" id="MCC2242432.1"/>
    </source>
</evidence>
<dbReference type="InterPro" id="IPR006976">
    <property type="entry name" value="VanZ-like"/>
</dbReference>
<accession>A0AAW4WKW3</accession>
<feature type="transmembrane region" description="Helical" evidence="1">
    <location>
        <begin position="96"/>
        <end position="115"/>
    </location>
</feature>
<proteinExistence type="predicted"/>
<feature type="transmembrane region" description="Helical" evidence="1">
    <location>
        <begin position="12"/>
        <end position="30"/>
    </location>
</feature>
<dbReference type="Pfam" id="PF04892">
    <property type="entry name" value="VanZ"/>
    <property type="match status" value="1"/>
</dbReference>
<dbReference type="AlphaFoldDB" id="A0AAW4WKW3"/>
<evidence type="ECO:0000313" key="4">
    <source>
        <dbReference type="Proteomes" id="UP001198893"/>
    </source>
</evidence>
<organism evidence="3 4">
    <name type="scientific">Roseburia amylophila</name>
    <dbReference type="NCBI Taxonomy" id="2981794"/>
    <lineage>
        <taxon>Bacteria</taxon>
        <taxon>Bacillati</taxon>
        <taxon>Bacillota</taxon>
        <taxon>Clostridia</taxon>
        <taxon>Lachnospirales</taxon>
        <taxon>Lachnospiraceae</taxon>
        <taxon>Roseburia</taxon>
    </lineage>
</organism>
<sequence>MSQKTRKLLRIGAWILFVIYLGLLCYFLFFSEMLGRTYSERSYHYNLMPLKEIKRFIIYRKALGVKAVCFNLLGNIVAFIPYGMLLPLLAHNQRKFYRVVLLSFDFSLLVELVQLVSKVGSFDVDDLILNTIGGAIGYVGFFLANHIRCHKFEQKE</sequence>
<feature type="transmembrane region" description="Helical" evidence="1">
    <location>
        <begin position="127"/>
        <end position="147"/>
    </location>
</feature>
<evidence type="ECO:0000256" key="1">
    <source>
        <dbReference type="SAM" id="Phobius"/>
    </source>
</evidence>
<name>A0AAW4WKW3_9FIRM</name>
<dbReference type="PANTHER" id="PTHR36834:SF1">
    <property type="entry name" value="INTEGRAL MEMBRANE PROTEIN"/>
    <property type="match status" value="1"/>
</dbReference>
<evidence type="ECO:0000259" key="2">
    <source>
        <dbReference type="Pfam" id="PF04892"/>
    </source>
</evidence>
<keyword evidence="1" id="KW-0812">Transmembrane</keyword>
<feature type="domain" description="VanZ-like" evidence="2">
    <location>
        <begin position="17"/>
        <end position="143"/>
    </location>
</feature>
<dbReference type="PANTHER" id="PTHR36834">
    <property type="entry name" value="MEMBRANE PROTEIN-RELATED"/>
    <property type="match status" value="1"/>
</dbReference>
<keyword evidence="1" id="KW-0472">Membrane</keyword>
<comment type="caution">
    <text evidence="3">The sequence shown here is derived from an EMBL/GenBank/DDBJ whole genome shotgun (WGS) entry which is preliminary data.</text>
</comment>
<dbReference type="InterPro" id="IPR053150">
    <property type="entry name" value="Teicoplanin_resist-assoc"/>
</dbReference>